<dbReference type="PANTHER" id="PTHR23507:SF3">
    <property type="entry name" value="THYMIC STROMAL COTRANSPORTER HOMOLOG"/>
    <property type="match status" value="1"/>
</dbReference>
<dbReference type="EMBL" id="BFAA01000182">
    <property type="protein sequence ID" value="GCB68450.1"/>
    <property type="molecule type" value="Genomic_DNA"/>
</dbReference>
<feature type="transmembrane region" description="Helical" evidence="7">
    <location>
        <begin position="430"/>
        <end position="454"/>
    </location>
</feature>
<dbReference type="STRING" id="75743.A0A401P5U7"/>
<evidence type="ECO:0000313" key="8">
    <source>
        <dbReference type="EMBL" id="GCB68450.1"/>
    </source>
</evidence>
<evidence type="ECO:0000256" key="7">
    <source>
        <dbReference type="SAM" id="Phobius"/>
    </source>
</evidence>
<evidence type="ECO:0000256" key="2">
    <source>
        <dbReference type="ARBA" id="ARBA00022692"/>
    </source>
</evidence>
<proteinExistence type="inferred from homology"/>
<dbReference type="Pfam" id="PF07690">
    <property type="entry name" value="MFS_1"/>
    <property type="match status" value="1"/>
</dbReference>
<comment type="subcellular location">
    <subcellularLocation>
        <location evidence="1">Membrane</location>
        <topology evidence="1">Multi-pass membrane protein</topology>
    </subcellularLocation>
</comment>
<feature type="transmembrane region" description="Helical" evidence="7">
    <location>
        <begin position="342"/>
        <end position="362"/>
    </location>
</feature>
<dbReference type="Gene3D" id="1.20.1250.20">
    <property type="entry name" value="MFS general substrate transporter like domains"/>
    <property type="match status" value="1"/>
</dbReference>
<dbReference type="OrthoDB" id="430300at2759"/>
<feature type="transmembrane region" description="Helical" evidence="7">
    <location>
        <begin position="277"/>
        <end position="301"/>
    </location>
</feature>
<feature type="transmembrane region" description="Helical" evidence="7">
    <location>
        <begin position="184"/>
        <end position="205"/>
    </location>
</feature>
<feature type="transmembrane region" description="Helical" evidence="7">
    <location>
        <begin position="115"/>
        <end position="138"/>
    </location>
</feature>
<dbReference type="InterPro" id="IPR036259">
    <property type="entry name" value="MFS_trans_sf"/>
</dbReference>
<feature type="transmembrane region" description="Helical" evidence="7">
    <location>
        <begin position="56"/>
        <end position="75"/>
    </location>
</feature>
<dbReference type="OMA" id="ILVTFEM"/>
<protein>
    <recommendedName>
        <fullName evidence="10">Major facilitator superfamily (MFS) profile domain-containing protein</fullName>
    </recommendedName>
</protein>
<dbReference type="InterPro" id="IPR011701">
    <property type="entry name" value="MFS"/>
</dbReference>
<keyword evidence="9" id="KW-1185">Reference proteome</keyword>
<evidence type="ECO:0000256" key="4">
    <source>
        <dbReference type="ARBA" id="ARBA00023136"/>
    </source>
</evidence>
<evidence type="ECO:0000313" key="9">
    <source>
        <dbReference type="Proteomes" id="UP000288216"/>
    </source>
</evidence>
<dbReference type="GO" id="GO:0022857">
    <property type="term" value="F:transmembrane transporter activity"/>
    <property type="evidence" value="ECO:0007669"/>
    <property type="project" value="InterPro"/>
</dbReference>
<organism evidence="8 9">
    <name type="scientific">Scyliorhinus torazame</name>
    <name type="common">Cloudy catshark</name>
    <name type="synonym">Catulus torazame</name>
    <dbReference type="NCBI Taxonomy" id="75743"/>
    <lineage>
        <taxon>Eukaryota</taxon>
        <taxon>Metazoa</taxon>
        <taxon>Chordata</taxon>
        <taxon>Craniata</taxon>
        <taxon>Vertebrata</taxon>
        <taxon>Chondrichthyes</taxon>
        <taxon>Elasmobranchii</taxon>
        <taxon>Galeomorphii</taxon>
        <taxon>Galeoidea</taxon>
        <taxon>Carcharhiniformes</taxon>
        <taxon>Scyliorhinidae</taxon>
        <taxon>Scyliorhinus</taxon>
    </lineage>
</organism>
<evidence type="ECO:0008006" key="10">
    <source>
        <dbReference type="Google" id="ProtNLM"/>
    </source>
</evidence>
<sequence>MCRKLFSLIEVVVGLHQIAGAFYDTSLLMLVRDRCSSNSTTSGSKDQQQEAISRFYMIYFLLLRITPLFFTFFLAKLGDQRSRKITIYVPLLGYLVSRSLLLFVILFHWPLEVMFATALVNGLSGGFTAFWAGVMAFASDTSSQEKRSIRLNRVELTYGVAGMIGSMASGHLFIVFKISQDRGAGLMVTSCVFYTLTLVCSFLGLKSSPKQIPSGCHGYGSLIDQGQQESDNGATPEDQAGNTTWNQSQRSRIPDNQDNPVTQDNPRGDVSVDKAAIALLYAAGVLYDLGVSGGADVLPIFVLKDPLNWNAVWVGYGNATGYAIFITSFLGVVLFSRKLKDTSLIVMGMVSFSTGMLIMAFVEWTFLYFIARAVMIFALIPMATIRSVISKQIKDTSYGKLFAILQILLTLTGVIASTAFLNIYNSTQDWYPSVCFSLSSAISCLGVIPIMMVARRLSSPATFPGY</sequence>
<dbReference type="SUPFAM" id="SSF103473">
    <property type="entry name" value="MFS general substrate transporter"/>
    <property type="match status" value="1"/>
</dbReference>
<feature type="transmembrane region" description="Helical" evidence="7">
    <location>
        <begin position="87"/>
        <end position="109"/>
    </location>
</feature>
<reference evidence="8 9" key="1">
    <citation type="journal article" date="2018" name="Nat. Ecol. Evol.">
        <title>Shark genomes provide insights into elasmobranch evolution and the origin of vertebrates.</title>
        <authorList>
            <person name="Hara Y"/>
            <person name="Yamaguchi K"/>
            <person name="Onimaru K"/>
            <person name="Kadota M"/>
            <person name="Koyanagi M"/>
            <person name="Keeley SD"/>
            <person name="Tatsumi K"/>
            <person name="Tanaka K"/>
            <person name="Motone F"/>
            <person name="Kageyama Y"/>
            <person name="Nozu R"/>
            <person name="Adachi N"/>
            <person name="Nishimura O"/>
            <person name="Nakagawa R"/>
            <person name="Tanegashima C"/>
            <person name="Kiyatake I"/>
            <person name="Matsumoto R"/>
            <person name="Murakumo K"/>
            <person name="Nishida K"/>
            <person name="Terakita A"/>
            <person name="Kuratani S"/>
            <person name="Sato K"/>
            <person name="Hyodo S Kuraku.S."/>
        </authorList>
    </citation>
    <scope>NUCLEOTIDE SEQUENCE [LARGE SCALE GENOMIC DNA]</scope>
</reference>
<gene>
    <name evidence="8" type="ORF">scyTo_0000879</name>
</gene>
<keyword evidence="3 7" id="KW-1133">Transmembrane helix</keyword>
<accession>A0A401P5U7</accession>
<dbReference type="AlphaFoldDB" id="A0A401P5U7"/>
<comment type="similarity">
    <text evidence="5">Belongs to the major facilitator superfamily. SLC46A family.</text>
</comment>
<feature type="transmembrane region" description="Helical" evidence="7">
    <location>
        <begin position="158"/>
        <end position="178"/>
    </location>
</feature>
<evidence type="ECO:0000256" key="1">
    <source>
        <dbReference type="ARBA" id="ARBA00004141"/>
    </source>
</evidence>
<feature type="compositionally biased region" description="Polar residues" evidence="6">
    <location>
        <begin position="240"/>
        <end position="265"/>
    </location>
</feature>
<dbReference type="Proteomes" id="UP000288216">
    <property type="component" value="Unassembled WGS sequence"/>
</dbReference>
<keyword evidence="2 7" id="KW-0812">Transmembrane</keyword>
<name>A0A401P5U7_SCYTO</name>
<feature type="transmembrane region" description="Helical" evidence="7">
    <location>
        <begin position="368"/>
        <end position="389"/>
    </location>
</feature>
<evidence type="ECO:0000256" key="5">
    <source>
        <dbReference type="ARBA" id="ARBA00038227"/>
    </source>
</evidence>
<dbReference type="GO" id="GO:0016020">
    <property type="term" value="C:membrane"/>
    <property type="evidence" value="ECO:0007669"/>
    <property type="project" value="UniProtKB-SubCell"/>
</dbReference>
<feature type="transmembrane region" description="Helical" evidence="7">
    <location>
        <begin position="401"/>
        <end position="424"/>
    </location>
</feature>
<dbReference type="PANTHER" id="PTHR23507">
    <property type="entry name" value="ZGC:174356"/>
    <property type="match status" value="1"/>
</dbReference>
<feature type="region of interest" description="Disordered" evidence="6">
    <location>
        <begin position="223"/>
        <end position="268"/>
    </location>
</feature>
<evidence type="ECO:0000256" key="3">
    <source>
        <dbReference type="ARBA" id="ARBA00022989"/>
    </source>
</evidence>
<feature type="compositionally biased region" description="Polar residues" evidence="6">
    <location>
        <begin position="224"/>
        <end position="233"/>
    </location>
</feature>
<keyword evidence="4 7" id="KW-0472">Membrane</keyword>
<comment type="caution">
    <text evidence="8">The sequence shown here is derived from an EMBL/GenBank/DDBJ whole genome shotgun (WGS) entry which is preliminary data.</text>
</comment>
<evidence type="ECO:0000256" key="6">
    <source>
        <dbReference type="SAM" id="MobiDB-lite"/>
    </source>
</evidence>
<feature type="transmembrane region" description="Helical" evidence="7">
    <location>
        <begin position="313"/>
        <end position="335"/>
    </location>
</feature>